<comment type="caution">
    <text evidence="2">The sequence shown here is derived from an EMBL/GenBank/DDBJ whole genome shotgun (WGS) entry which is preliminary data.</text>
</comment>
<evidence type="ECO:0000256" key="1">
    <source>
        <dbReference type="SAM" id="SignalP"/>
    </source>
</evidence>
<dbReference type="EMBL" id="JAKKPZ010000275">
    <property type="protein sequence ID" value="KAI1697299.1"/>
    <property type="molecule type" value="Genomic_DNA"/>
</dbReference>
<evidence type="ECO:0000313" key="3">
    <source>
        <dbReference type="Proteomes" id="UP001201812"/>
    </source>
</evidence>
<dbReference type="Proteomes" id="UP001201812">
    <property type="component" value="Unassembled WGS sequence"/>
</dbReference>
<evidence type="ECO:0000313" key="2">
    <source>
        <dbReference type="EMBL" id="KAI1697299.1"/>
    </source>
</evidence>
<dbReference type="AlphaFoldDB" id="A0AAD4QY12"/>
<gene>
    <name evidence="2" type="ORF">DdX_18567</name>
</gene>
<proteinExistence type="predicted"/>
<feature type="chain" id="PRO_5042183530" evidence="1">
    <location>
        <begin position="23"/>
        <end position="128"/>
    </location>
</feature>
<keyword evidence="1" id="KW-0732">Signal</keyword>
<reference evidence="2" key="1">
    <citation type="submission" date="2022-01" db="EMBL/GenBank/DDBJ databases">
        <title>Genome Sequence Resource for Two Populations of Ditylenchus destructor, the Migratory Endoparasitic Phytonematode.</title>
        <authorList>
            <person name="Zhang H."/>
            <person name="Lin R."/>
            <person name="Xie B."/>
        </authorList>
    </citation>
    <scope>NUCLEOTIDE SEQUENCE</scope>
    <source>
        <strain evidence="2">BazhouSP</strain>
    </source>
</reference>
<sequence>MFTSKAVVIALLAFTLMEALDAASSNSMGAASTCNSDGNCSVRTVLLSQQNDQCQVCQALCTTCTAGGGRCQNCVSDPDCTQFQWRLFSLTCQSRRDLRREPTAGWELARKNDLTVGMGAGPEMPVEA</sequence>
<accession>A0AAD4QY12</accession>
<feature type="signal peptide" evidence="1">
    <location>
        <begin position="1"/>
        <end position="22"/>
    </location>
</feature>
<keyword evidence="3" id="KW-1185">Reference proteome</keyword>
<organism evidence="2 3">
    <name type="scientific">Ditylenchus destructor</name>
    <dbReference type="NCBI Taxonomy" id="166010"/>
    <lineage>
        <taxon>Eukaryota</taxon>
        <taxon>Metazoa</taxon>
        <taxon>Ecdysozoa</taxon>
        <taxon>Nematoda</taxon>
        <taxon>Chromadorea</taxon>
        <taxon>Rhabditida</taxon>
        <taxon>Tylenchina</taxon>
        <taxon>Tylenchomorpha</taxon>
        <taxon>Sphaerularioidea</taxon>
        <taxon>Anguinidae</taxon>
        <taxon>Anguininae</taxon>
        <taxon>Ditylenchus</taxon>
    </lineage>
</organism>
<protein>
    <submittedName>
        <fullName evidence="2">Uncharacterized protein</fullName>
    </submittedName>
</protein>
<name>A0AAD4QY12_9BILA</name>